<dbReference type="Proteomes" id="UP000012960">
    <property type="component" value="Unplaced"/>
</dbReference>
<dbReference type="InParanoid" id="A0A804J0X9"/>
<reference evidence="1" key="1">
    <citation type="submission" date="2021-03" db="EMBL/GenBank/DDBJ databases">
        <authorList>
            <consortium name="Genoscope - CEA"/>
            <person name="William W."/>
        </authorList>
    </citation>
    <scope>NUCLEOTIDE SEQUENCE</scope>
    <source>
        <strain evidence="1">Doubled-haploid Pahang</strain>
    </source>
</reference>
<proteinExistence type="predicted"/>
<dbReference type="Gramene" id="Ma05_t04670.1">
    <property type="protein sequence ID" value="Ma05_p04670.1"/>
    <property type="gene ID" value="Ma05_g04670"/>
</dbReference>
<name>A0A804J0X9_MUSAM</name>
<evidence type="ECO:0000313" key="1">
    <source>
        <dbReference type="EMBL" id="CAG1837528.1"/>
    </source>
</evidence>
<reference evidence="2" key="2">
    <citation type="submission" date="2021-05" db="UniProtKB">
        <authorList>
            <consortium name="EnsemblPlants"/>
        </authorList>
    </citation>
    <scope>IDENTIFICATION</scope>
    <source>
        <strain evidence="2">subsp. malaccensis</strain>
    </source>
</reference>
<evidence type="ECO:0000313" key="2">
    <source>
        <dbReference type="EnsemblPlants" id="Ma05_p04670.1"/>
    </source>
</evidence>
<dbReference type="AlphaFoldDB" id="A0A804J0X9"/>
<protein>
    <submittedName>
        <fullName evidence="1">(wild Malaysian banana) hypothetical protein</fullName>
    </submittedName>
</protein>
<dbReference type="EMBL" id="HG996470">
    <property type="protein sequence ID" value="CAG1837528.1"/>
    <property type="molecule type" value="Genomic_DNA"/>
</dbReference>
<evidence type="ECO:0000313" key="3">
    <source>
        <dbReference type="Proteomes" id="UP000012960"/>
    </source>
</evidence>
<sequence>MMAGELASVVPSRINMVLKRKKRTKQKNHRQRQPPIQYLVLLIG</sequence>
<organism evidence="2 3">
    <name type="scientific">Musa acuminata subsp. malaccensis</name>
    <name type="common">Wild banana</name>
    <name type="synonym">Musa malaccensis</name>
    <dbReference type="NCBI Taxonomy" id="214687"/>
    <lineage>
        <taxon>Eukaryota</taxon>
        <taxon>Viridiplantae</taxon>
        <taxon>Streptophyta</taxon>
        <taxon>Embryophyta</taxon>
        <taxon>Tracheophyta</taxon>
        <taxon>Spermatophyta</taxon>
        <taxon>Magnoliopsida</taxon>
        <taxon>Liliopsida</taxon>
        <taxon>Zingiberales</taxon>
        <taxon>Musaceae</taxon>
        <taxon>Musa</taxon>
    </lineage>
</organism>
<gene>
    <name evidence="1" type="ORF">GSMUA_257050.1</name>
</gene>
<accession>A0A804J0X9</accession>
<keyword evidence="3" id="KW-1185">Reference proteome</keyword>
<dbReference type="EnsemblPlants" id="Ma05_t04670.1">
    <property type="protein sequence ID" value="Ma05_p04670.1"/>
    <property type="gene ID" value="Ma05_g04670"/>
</dbReference>